<proteinExistence type="predicted"/>
<dbReference type="InterPro" id="IPR027417">
    <property type="entry name" value="P-loop_NTPase"/>
</dbReference>
<protein>
    <submittedName>
        <fullName evidence="1">DNA mismatch repair protein MutS, core</fullName>
    </submittedName>
</protein>
<dbReference type="GO" id="GO:0030983">
    <property type="term" value="F:mismatched DNA binding"/>
    <property type="evidence" value="ECO:0007669"/>
    <property type="project" value="InterPro"/>
</dbReference>
<dbReference type="GO" id="GO:0006298">
    <property type="term" value="P:mismatch repair"/>
    <property type="evidence" value="ECO:0007669"/>
    <property type="project" value="InterPro"/>
</dbReference>
<sequence>MVPLQISSFLSIPLVGPGTNPLEGAALGMLLLECFAEAGTLLTMAVIHHGELKTLKYSNDAFENACMEFDELNLKPTYRILWAIPGRSNAISIAKIRI</sequence>
<name>A0A2U1PQL1_ARTAN</name>
<dbReference type="PANTHER" id="PTHR48466:SF2">
    <property type="entry name" value="OS10G0509000 PROTEIN"/>
    <property type="match status" value="1"/>
</dbReference>
<dbReference type="EMBL" id="PKPP01000853">
    <property type="protein sequence ID" value="PWA88048.1"/>
    <property type="molecule type" value="Genomic_DNA"/>
</dbReference>
<dbReference type="Gene3D" id="3.40.50.300">
    <property type="entry name" value="P-loop containing nucleotide triphosphate hydrolases"/>
    <property type="match status" value="1"/>
</dbReference>
<keyword evidence="2" id="KW-1185">Reference proteome</keyword>
<dbReference type="PANTHER" id="PTHR48466">
    <property type="entry name" value="OS10G0509000 PROTEIN-RELATED"/>
    <property type="match status" value="1"/>
</dbReference>
<accession>A0A2U1PQL1</accession>
<dbReference type="GO" id="GO:0140664">
    <property type="term" value="F:ATP-dependent DNA damage sensor activity"/>
    <property type="evidence" value="ECO:0007669"/>
    <property type="project" value="InterPro"/>
</dbReference>
<evidence type="ECO:0000313" key="2">
    <source>
        <dbReference type="Proteomes" id="UP000245207"/>
    </source>
</evidence>
<dbReference type="InterPro" id="IPR045076">
    <property type="entry name" value="MutS"/>
</dbReference>
<organism evidence="1 2">
    <name type="scientific">Artemisia annua</name>
    <name type="common">Sweet wormwood</name>
    <dbReference type="NCBI Taxonomy" id="35608"/>
    <lineage>
        <taxon>Eukaryota</taxon>
        <taxon>Viridiplantae</taxon>
        <taxon>Streptophyta</taxon>
        <taxon>Embryophyta</taxon>
        <taxon>Tracheophyta</taxon>
        <taxon>Spermatophyta</taxon>
        <taxon>Magnoliopsida</taxon>
        <taxon>eudicotyledons</taxon>
        <taxon>Gunneridae</taxon>
        <taxon>Pentapetalae</taxon>
        <taxon>asterids</taxon>
        <taxon>campanulids</taxon>
        <taxon>Asterales</taxon>
        <taxon>Asteraceae</taxon>
        <taxon>Asteroideae</taxon>
        <taxon>Anthemideae</taxon>
        <taxon>Artemisiinae</taxon>
        <taxon>Artemisia</taxon>
    </lineage>
</organism>
<gene>
    <name evidence="1" type="ORF">CTI12_AA124200</name>
</gene>
<reference evidence="1 2" key="1">
    <citation type="journal article" date="2018" name="Mol. Plant">
        <title>The genome of Artemisia annua provides insight into the evolution of Asteraceae family and artemisinin biosynthesis.</title>
        <authorList>
            <person name="Shen Q."/>
            <person name="Zhang L."/>
            <person name="Liao Z."/>
            <person name="Wang S."/>
            <person name="Yan T."/>
            <person name="Shi P."/>
            <person name="Liu M."/>
            <person name="Fu X."/>
            <person name="Pan Q."/>
            <person name="Wang Y."/>
            <person name="Lv Z."/>
            <person name="Lu X."/>
            <person name="Zhang F."/>
            <person name="Jiang W."/>
            <person name="Ma Y."/>
            <person name="Chen M."/>
            <person name="Hao X."/>
            <person name="Li L."/>
            <person name="Tang Y."/>
            <person name="Lv G."/>
            <person name="Zhou Y."/>
            <person name="Sun X."/>
            <person name="Brodelius P.E."/>
            <person name="Rose J.K.C."/>
            <person name="Tang K."/>
        </authorList>
    </citation>
    <scope>NUCLEOTIDE SEQUENCE [LARGE SCALE GENOMIC DNA]</scope>
    <source>
        <strain evidence="2">cv. Huhao1</strain>
        <tissue evidence="1">Leaf</tissue>
    </source>
</reference>
<dbReference type="OrthoDB" id="1705252at2759"/>
<dbReference type="GO" id="GO:0005524">
    <property type="term" value="F:ATP binding"/>
    <property type="evidence" value="ECO:0007669"/>
    <property type="project" value="InterPro"/>
</dbReference>
<evidence type="ECO:0000313" key="1">
    <source>
        <dbReference type="EMBL" id="PWA88048.1"/>
    </source>
</evidence>
<dbReference type="Proteomes" id="UP000245207">
    <property type="component" value="Unassembled WGS sequence"/>
</dbReference>
<comment type="caution">
    <text evidence="1">The sequence shown here is derived from an EMBL/GenBank/DDBJ whole genome shotgun (WGS) entry which is preliminary data.</text>
</comment>
<dbReference type="AlphaFoldDB" id="A0A2U1PQL1"/>
<dbReference type="STRING" id="35608.A0A2U1PQL1"/>